<dbReference type="OrthoDB" id="8724862at2"/>
<organism evidence="2 3">
    <name type="scientific">Noviherbaspirillum denitrificans</name>
    <dbReference type="NCBI Taxonomy" id="1968433"/>
    <lineage>
        <taxon>Bacteria</taxon>
        <taxon>Pseudomonadati</taxon>
        <taxon>Pseudomonadota</taxon>
        <taxon>Betaproteobacteria</taxon>
        <taxon>Burkholderiales</taxon>
        <taxon>Oxalobacteraceae</taxon>
        <taxon>Noviherbaspirillum</taxon>
    </lineage>
</organism>
<dbReference type="AlphaFoldDB" id="A0A254TKV5"/>
<evidence type="ECO:0000256" key="1">
    <source>
        <dbReference type="SAM" id="MobiDB-lite"/>
    </source>
</evidence>
<feature type="region of interest" description="Disordered" evidence="1">
    <location>
        <begin position="1"/>
        <end position="68"/>
    </location>
</feature>
<dbReference type="RefSeq" id="WP_088708099.1">
    <property type="nucleotide sequence ID" value="NZ_LSTO01000001.1"/>
</dbReference>
<proteinExistence type="predicted"/>
<accession>A0A254TKV5</accession>
<sequence>MKHHLSRKSDARKAARQNIPASPFAGKPMDGSQYIDVIEEQEYADRRPSEDENRPRYSYMHQDKDTKN</sequence>
<dbReference type="Proteomes" id="UP000197535">
    <property type="component" value="Unassembled WGS sequence"/>
</dbReference>
<protein>
    <submittedName>
        <fullName evidence="2">Uncharacterized protein</fullName>
    </submittedName>
</protein>
<name>A0A254TKV5_9BURK</name>
<keyword evidence="3" id="KW-1185">Reference proteome</keyword>
<gene>
    <name evidence="2" type="ORF">AYR66_18975</name>
</gene>
<dbReference type="EMBL" id="LSTO01000001">
    <property type="protein sequence ID" value="OWW21243.1"/>
    <property type="molecule type" value="Genomic_DNA"/>
</dbReference>
<comment type="caution">
    <text evidence="2">The sequence shown here is derived from an EMBL/GenBank/DDBJ whole genome shotgun (WGS) entry which is preliminary data.</text>
</comment>
<reference evidence="2 3" key="1">
    <citation type="submission" date="2016-02" db="EMBL/GenBank/DDBJ databases">
        <authorList>
            <person name="Wen L."/>
            <person name="He K."/>
            <person name="Yang H."/>
        </authorList>
    </citation>
    <scope>NUCLEOTIDE SEQUENCE [LARGE SCALE GENOMIC DNA]</scope>
    <source>
        <strain evidence="2 3">TSA40</strain>
    </source>
</reference>
<evidence type="ECO:0000313" key="3">
    <source>
        <dbReference type="Proteomes" id="UP000197535"/>
    </source>
</evidence>
<evidence type="ECO:0000313" key="2">
    <source>
        <dbReference type="EMBL" id="OWW21243.1"/>
    </source>
</evidence>
<feature type="compositionally biased region" description="Basic and acidic residues" evidence="1">
    <location>
        <begin position="43"/>
        <end position="68"/>
    </location>
</feature>